<keyword evidence="8" id="KW-0675">Receptor</keyword>
<keyword evidence="13" id="KW-1185">Reference proteome</keyword>
<dbReference type="PANTHER" id="PTHR24229">
    <property type="entry name" value="NEUROPEPTIDES RECEPTOR"/>
    <property type="match status" value="1"/>
</dbReference>
<keyword evidence="3" id="KW-1003">Cell membrane</keyword>
<dbReference type="AlphaFoldDB" id="A0A553N8K2"/>
<dbReference type="PROSITE" id="PS50262">
    <property type="entry name" value="G_PROTEIN_RECEP_F1_2"/>
    <property type="match status" value="1"/>
</dbReference>
<feature type="transmembrane region" description="Helical" evidence="10">
    <location>
        <begin position="228"/>
        <end position="247"/>
    </location>
</feature>
<accession>A0A553N8K2</accession>
<dbReference type="InterPro" id="IPR017452">
    <property type="entry name" value="GPCR_Rhodpsn_7TM"/>
</dbReference>
<dbReference type="InterPro" id="IPR000276">
    <property type="entry name" value="GPCR_Rhodpsn"/>
</dbReference>
<evidence type="ECO:0000256" key="8">
    <source>
        <dbReference type="ARBA" id="ARBA00023170"/>
    </source>
</evidence>
<evidence type="ECO:0000256" key="9">
    <source>
        <dbReference type="ARBA" id="ARBA00023224"/>
    </source>
</evidence>
<feature type="transmembrane region" description="Helical" evidence="10">
    <location>
        <begin position="65"/>
        <end position="87"/>
    </location>
</feature>
<feature type="domain" description="G-protein coupled receptors family 1 profile" evidence="11">
    <location>
        <begin position="49"/>
        <end position="330"/>
    </location>
</feature>
<dbReference type="GO" id="GO:0005886">
    <property type="term" value="C:plasma membrane"/>
    <property type="evidence" value="ECO:0007669"/>
    <property type="project" value="UniProtKB-SubCell"/>
</dbReference>
<dbReference type="GO" id="GO:0004930">
    <property type="term" value="F:G protein-coupled receptor activity"/>
    <property type="evidence" value="ECO:0007669"/>
    <property type="project" value="UniProtKB-KW"/>
</dbReference>
<dbReference type="PANTHER" id="PTHR24229:SF40">
    <property type="entry name" value="ALLATOSTATIN C RECEPTOR 1-RELATED"/>
    <property type="match status" value="1"/>
</dbReference>
<sequence length="347" mass="39690">MESNQTNGNITVNDTLWRGVKEPMFPDEPPELIIARVLFALLVSVALVFNLLLLLAVVRRRKTVHVIYCFTAAMIIPDLIFYCKLVAELMDWDALYPSWSENGTSCAFWQYGSHIYPIMHSVILCAIVYHAFITLFLDYSGGYEENCRKYFFLILGAILITIGFLVAPSGIYSQVKTPSGQDDILRSHFKQYCGLDVPSLIVNEKDVSGIKEESEASFRLVYEIVLPYVLPIAFLVFPYISLLIGLMRNVPAASHSEYSTKMTVVATLWLLTSYLMLHVSSVMRNMFSIFSVWHRLIALFDAYDDERVPIFQTYIHILSYVLTCIWAILRPALCFKYNLRLRRALGP</sequence>
<dbReference type="GO" id="GO:0042923">
    <property type="term" value="F:neuropeptide binding"/>
    <property type="evidence" value="ECO:0007669"/>
    <property type="project" value="TreeGrafter"/>
</dbReference>
<evidence type="ECO:0000256" key="3">
    <source>
        <dbReference type="ARBA" id="ARBA00022475"/>
    </source>
</evidence>
<gene>
    <name evidence="12" type="ORF">TCAL_09254</name>
</gene>
<comment type="similarity">
    <text evidence="2">Belongs to the G-protein coupled receptor 1 family.</text>
</comment>
<feature type="transmembrane region" description="Helical" evidence="10">
    <location>
        <begin position="33"/>
        <end position="58"/>
    </location>
</feature>
<evidence type="ECO:0000256" key="2">
    <source>
        <dbReference type="ARBA" id="ARBA00010663"/>
    </source>
</evidence>
<organism evidence="12 13">
    <name type="scientific">Tigriopus californicus</name>
    <name type="common">Marine copepod</name>
    <dbReference type="NCBI Taxonomy" id="6832"/>
    <lineage>
        <taxon>Eukaryota</taxon>
        <taxon>Metazoa</taxon>
        <taxon>Ecdysozoa</taxon>
        <taxon>Arthropoda</taxon>
        <taxon>Crustacea</taxon>
        <taxon>Multicrustacea</taxon>
        <taxon>Hexanauplia</taxon>
        <taxon>Copepoda</taxon>
        <taxon>Harpacticoida</taxon>
        <taxon>Harpacticidae</taxon>
        <taxon>Tigriopus</taxon>
    </lineage>
</organism>
<dbReference type="SUPFAM" id="SSF81321">
    <property type="entry name" value="Family A G protein-coupled receptor-like"/>
    <property type="match status" value="1"/>
</dbReference>
<evidence type="ECO:0000256" key="7">
    <source>
        <dbReference type="ARBA" id="ARBA00023136"/>
    </source>
</evidence>
<dbReference type="EMBL" id="VCGU01000459">
    <property type="protein sequence ID" value="TRY61740.1"/>
    <property type="molecule type" value="Genomic_DNA"/>
</dbReference>
<evidence type="ECO:0000313" key="12">
    <source>
        <dbReference type="EMBL" id="TRY61740.1"/>
    </source>
</evidence>
<feature type="transmembrane region" description="Helical" evidence="10">
    <location>
        <begin position="268"/>
        <end position="293"/>
    </location>
</feature>
<dbReference type="Proteomes" id="UP000318571">
    <property type="component" value="Chromosome 8"/>
</dbReference>
<evidence type="ECO:0000256" key="4">
    <source>
        <dbReference type="ARBA" id="ARBA00022692"/>
    </source>
</evidence>
<reference evidence="12 13" key="1">
    <citation type="journal article" date="2018" name="Nat. Ecol. Evol.">
        <title>Genomic signatures of mitonuclear coevolution across populations of Tigriopus californicus.</title>
        <authorList>
            <person name="Barreto F.S."/>
            <person name="Watson E.T."/>
            <person name="Lima T.G."/>
            <person name="Willett C.S."/>
            <person name="Edmands S."/>
            <person name="Li W."/>
            <person name="Burton R.S."/>
        </authorList>
    </citation>
    <scope>NUCLEOTIDE SEQUENCE [LARGE SCALE GENOMIC DNA]</scope>
    <source>
        <strain evidence="12 13">San Diego</strain>
    </source>
</reference>
<comment type="caution">
    <text evidence="12">The sequence shown here is derived from an EMBL/GenBank/DDBJ whole genome shotgun (WGS) entry which is preliminary data.</text>
</comment>
<feature type="transmembrane region" description="Helical" evidence="10">
    <location>
        <begin position="118"/>
        <end position="138"/>
    </location>
</feature>
<evidence type="ECO:0000256" key="1">
    <source>
        <dbReference type="ARBA" id="ARBA00004651"/>
    </source>
</evidence>
<protein>
    <recommendedName>
        <fullName evidence="11">G-protein coupled receptors family 1 profile domain-containing protein</fullName>
    </recommendedName>
</protein>
<evidence type="ECO:0000259" key="11">
    <source>
        <dbReference type="PROSITE" id="PS50262"/>
    </source>
</evidence>
<evidence type="ECO:0000313" key="13">
    <source>
        <dbReference type="Proteomes" id="UP000318571"/>
    </source>
</evidence>
<dbReference type="PRINTS" id="PR00237">
    <property type="entry name" value="GPCRRHODOPSN"/>
</dbReference>
<keyword evidence="4 10" id="KW-0812">Transmembrane</keyword>
<evidence type="ECO:0000256" key="10">
    <source>
        <dbReference type="SAM" id="Phobius"/>
    </source>
</evidence>
<keyword evidence="5 10" id="KW-1133">Transmembrane helix</keyword>
<keyword evidence="9" id="KW-0807">Transducer</keyword>
<keyword evidence="6" id="KW-0297">G-protein coupled receptor</keyword>
<keyword evidence="7 10" id="KW-0472">Membrane</keyword>
<name>A0A553N8K2_TIGCA</name>
<comment type="subcellular location">
    <subcellularLocation>
        <location evidence="1">Cell membrane</location>
        <topology evidence="1">Multi-pass membrane protein</topology>
    </subcellularLocation>
</comment>
<evidence type="ECO:0000256" key="6">
    <source>
        <dbReference type="ARBA" id="ARBA00023040"/>
    </source>
</evidence>
<feature type="transmembrane region" description="Helical" evidence="10">
    <location>
        <begin position="313"/>
        <end position="333"/>
    </location>
</feature>
<dbReference type="GO" id="GO:0007218">
    <property type="term" value="P:neuropeptide signaling pathway"/>
    <property type="evidence" value="ECO:0007669"/>
    <property type="project" value="TreeGrafter"/>
</dbReference>
<feature type="transmembrane region" description="Helical" evidence="10">
    <location>
        <begin position="150"/>
        <end position="172"/>
    </location>
</feature>
<proteinExistence type="inferred from homology"/>
<dbReference type="Gene3D" id="1.20.1070.10">
    <property type="entry name" value="Rhodopsin 7-helix transmembrane proteins"/>
    <property type="match status" value="1"/>
</dbReference>
<dbReference type="GO" id="GO:0043005">
    <property type="term" value="C:neuron projection"/>
    <property type="evidence" value="ECO:0007669"/>
    <property type="project" value="TreeGrafter"/>
</dbReference>
<evidence type="ECO:0000256" key="5">
    <source>
        <dbReference type="ARBA" id="ARBA00022989"/>
    </source>
</evidence>